<comment type="caution">
    <text evidence="2">The sequence shown here is derived from an EMBL/GenBank/DDBJ whole genome shotgun (WGS) entry which is preliminary data.</text>
</comment>
<gene>
    <name evidence="2" type="ORF">SDC9_67098</name>
</gene>
<proteinExistence type="predicted"/>
<protein>
    <recommendedName>
        <fullName evidence="1">SLH domain-containing protein</fullName>
    </recommendedName>
</protein>
<dbReference type="PROSITE" id="PS51272">
    <property type="entry name" value="SLH"/>
    <property type="match status" value="1"/>
</dbReference>
<accession>A0A644XWP2</accession>
<dbReference type="EMBL" id="VSSQ01003431">
    <property type="protein sequence ID" value="MPM20662.1"/>
    <property type="molecule type" value="Genomic_DNA"/>
</dbReference>
<dbReference type="InterPro" id="IPR001119">
    <property type="entry name" value="SLH_dom"/>
</dbReference>
<feature type="domain" description="SLH" evidence="1">
    <location>
        <begin position="36"/>
        <end position="92"/>
    </location>
</feature>
<sequence>MTADERALDSTVTRGDLIRCLLRAAGFQKSAELVGIWNPGFSDEIPQAYVGYAAIARGLGLVKGGADGKFAAGRTALRAEAGLILYAFMGGK</sequence>
<reference evidence="2" key="1">
    <citation type="submission" date="2019-08" db="EMBL/GenBank/DDBJ databases">
        <authorList>
            <person name="Kucharzyk K."/>
            <person name="Murdoch R.W."/>
            <person name="Higgins S."/>
            <person name="Loffler F."/>
        </authorList>
    </citation>
    <scope>NUCLEOTIDE SEQUENCE</scope>
</reference>
<evidence type="ECO:0000259" key="1">
    <source>
        <dbReference type="PROSITE" id="PS51272"/>
    </source>
</evidence>
<dbReference type="AlphaFoldDB" id="A0A644XWP2"/>
<evidence type="ECO:0000313" key="2">
    <source>
        <dbReference type="EMBL" id="MPM20662.1"/>
    </source>
</evidence>
<name>A0A644XWP2_9ZZZZ</name>
<organism evidence="2">
    <name type="scientific">bioreactor metagenome</name>
    <dbReference type="NCBI Taxonomy" id="1076179"/>
    <lineage>
        <taxon>unclassified sequences</taxon>
        <taxon>metagenomes</taxon>
        <taxon>ecological metagenomes</taxon>
    </lineage>
</organism>